<dbReference type="CDD" id="cd00719">
    <property type="entry name" value="GIY-YIG_SF"/>
    <property type="match status" value="1"/>
</dbReference>
<feature type="domain" description="CCHC-type" evidence="1">
    <location>
        <begin position="167"/>
        <end position="182"/>
    </location>
</feature>
<dbReference type="Gene3D" id="3.40.1440.10">
    <property type="entry name" value="GIY-YIG endonuclease"/>
    <property type="match status" value="1"/>
</dbReference>
<protein>
    <recommendedName>
        <fullName evidence="1">CCHC-type domain-containing protein</fullName>
    </recommendedName>
</protein>
<gene>
    <name evidence="2" type="ORF">METZ01_LOCUS397725</name>
</gene>
<evidence type="ECO:0000313" key="2">
    <source>
        <dbReference type="EMBL" id="SVD44871.1"/>
    </source>
</evidence>
<dbReference type="GO" id="GO:0003676">
    <property type="term" value="F:nucleic acid binding"/>
    <property type="evidence" value="ECO:0007669"/>
    <property type="project" value="InterPro"/>
</dbReference>
<dbReference type="InterPro" id="IPR000305">
    <property type="entry name" value="GIY-YIG_endonuc"/>
</dbReference>
<dbReference type="InterPro" id="IPR001878">
    <property type="entry name" value="Znf_CCHC"/>
</dbReference>
<dbReference type="SUPFAM" id="SSF82771">
    <property type="entry name" value="GIY-YIG endonuclease"/>
    <property type="match status" value="1"/>
</dbReference>
<dbReference type="PROSITE" id="PS50158">
    <property type="entry name" value="ZF_CCHC"/>
    <property type="match status" value="1"/>
</dbReference>
<organism evidence="2">
    <name type="scientific">marine metagenome</name>
    <dbReference type="NCBI Taxonomy" id="408172"/>
    <lineage>
        <taxon>unclassified sequences</taxon>
        <taxon>metagenomes</taxon>
        <taxon>ecological metagenomes</taxon>
    </lineage>
</organism>
<name>A0A382VG43_9ZZZZ</name>
<dbReference type="EMBL" id="UINC01151331">
    <property type="protein sequence ID" value="SVD44871.1"/>
    <property type="molecule type" value="Genomic_DNA"/>
</dbReference>
<proteinExistence type="predicted"/>
<sequence length="197" mass="23218">MGASGLRKPMVNIYVLKLERGKFYVGKTKHTVQRLKQHWDGDGAAWTRKYEMKDLHRWYPDKKHADENRITLQMMAEHGVRNVRGGDWCFVHMNAGEIRKLEKKCGSKKKTKKKATTRGCKRCGRDSHTRSRCYAWTTVDGVDITTESWVYRPKKKAKKRKAKRRARRCGRCGREGHYRPNCYARTHDDGYPLDEWD</sequence>
<dbReference type="AlphaFoldDB" id="A0A382VG43"/>
<dbReference type="InterPro" id="IPR035901">
    <property type="entry name" value="GIY-YIG_endonuc_sf"/>
</dbReference>
<dbReference type="Pfam" id="PF01541">
    <property type="entry name" value="GIY-YIG"/>
    <property type="match status" value="1"/>
</dbReference>
<reference evidence="2" key="1">
    <citation type="submission" date="2018-05" db="EMBL/GenBank/DDBJ databases">
        <authorList>
            <person name="Lanie J.A."/>
            <person name="Ng W.-L."/>
            <person name="Kazmierczak K.M."/>
            <person name="Andrzejewski T.M."/>
            <person name="Davidsen T.M."/>
            <person name="Wayne K.J."/>
            <person name="Tettelin H."/>
            <person name="Glass J.I."/>
            <person name="Rusch D."/>
            <person name="Podicherti R."/>
            <person name="Tsui H.-C.T."/>
            <person name="Winkler M.E."/>
        </authorList>
    </citation>
    <scope>NUCLEOTIDE SEQUENCE</scope>
</reference>
<evidence type="ECO:0000259" key="1">
    <source>
        <dbReference type="PROSITE" id="PS50158"/>
    </source>
</evidence>
<accession>A0A382VG43</accession>
<dbReference type="GO" id="GO:0008270">
    <property type="term" value="F:zinc ion binding"/>
    <property type="evidence" value="ECO:0007669"/>
    <property type="project" value="InterPro"/>
</dbReference>